<evidence type="ECO:0000313" key="5">
    <source>
        <dbReference type="EMBL" id="EOS50964.1"/>
    </source>
</evidence>
<dbReference type="CDD" id="cd00063">
    <property type="entry name" value="FN3"/>
    <property type="match status" value="3"/>
</dbReference>
<gene>
    <name evidence="5" type="ORF">C811_01381</name>
</gene>
<dbReference type="PROSITE" id="PS50853">
    <property type="entry name" value="FN3"/>
    <property type="match status" value="3"/>
</dbReference>
<reference evidence="5 6" key="1">
    <citation type="submission" date="2013-04" db="EMBL/GenBank/DDBJ databases">
        <title>The Genome Sequence of Enterorhabdus caecimuris B7.</title>
        <authorList>
            <consortium name="The Broad Institute Genomics Platform"/>
            <consortium name="The Broad Institute Genome Sequencing Center for Infectious Disease"/>
            <person name="Earl A."/>
            <person name="Xavier R."/>
            <person name="Elson C."/>
            <person name="Duck W."/>
            <person name="Walker B."/>
            <person name="Young S."/>
            <person name="Zeng Q."/>
            <person name="Gargeya S."/>
            <person name="Fitzgerald M."/>
            <person name="Haas B."/>
            <person name="Abouelleil A."/>
            <person name="Allen A.W."/>
            <person name="Alvarado L."/>
            <person name="Arachchi H.M."/>
            <person name="Berlin A.M."/>
            <person name="Chapman S.B."/>
            <person name="Gainer-Dewar J."/>
            <person name="Goldberg J."/>
            <person name="Griggs A."/>
            <person name="Gujja S."/>
            <person name="Hansen M."/>
            <person name="Howarth C."/>
            <person name="Imamovic A."/>
            <person name="Ireland A."/>
            <person name="Larimer J."/>
            <person name="McCowan C."/>
            <person name="Murphy C."/>
            <person name="Pearson M."/>
            <person name="Poon T.W."/>
            <person name="Priest M."/>
            <person name="Roberts A."/>
            <person name="Saif S."/>
            <person name="Shea T."/>
            <person name="Sisk P."/>
            <person name="Sykes S."/>
            <person name="Wortman J."/>
            <person name="Nusbaum C."/>
            <person name="Birren B."/>
        </authorList>
    </citation>
    <scope>NUCLEOTIDE SEQUENCE [LARGE SCALE GENOMIC DNA]</scope>
    <source>
        <strain evidence="5 6">B7</strain>
    </source>
</reference>
<feature type="domain" description="Fibronectin type-III" evidence="4">
    <location>
        <begin position="206"/>
        <end position="298"/>
    </location>
</feature>
<dbReference type="EMBL" id="ASSY01000008">
    <property type="protein sequence ID" value="EOS50964.1"/>
    <property type="molecule type" value="Genomic_DNA"/>
</dbReference>
<dbReference type="InterPro" id="IPR013783">
    <property type="entry name" value="Ig-like_fold"/>
</dbReference>
<dbReference type="GO" id="GO:0016798">
    <property type="term" value="F:hydrolase activity, acting on glycosyl bonds"/>
    <property type="evidence" value="ECO:0007669"/>
    <property type="project" value="UniProtKB-KW"/>
</dbReference>
<dbReference type="Pfam" id="PF00041">
    <property type="entry name" value="fn3"/>
    <property type="match status" value="1"/>
</dbReference>
<dbReference type="eggNOG" id="COG4733">
    <property type="taxonomic scope" value="Bacteria"/>
</dbReference>
<dbReference type="Proteomes" id="UP000014204">
    <property type="component" value="Unassembled WGS sequence"/>
</dbReference>
<dbReference type="GO" id="GO:0005975">
    <property type="term" value="P:carbohydrate metabolic process"/>
    <property type="evidence" value="ECO:0007669"/>
    <property type="project" value="UniProtKB-ARBA"/>
</dbReference>
<accession>R9KWN6</accession>
<dbReference type="InterPro" id="IPR003961">
    <property type="entry name" value="FN3_dom"/>
</dbReference>
<evidence type="ECO:0000256" key="1">
    <source>
        <dbReference type="ARBA" id="ARBA00022737"/>
    </source>
</evidence>
<feature type="domain" description="Fibronectin type-III" evidence="4">
    <location>
        <begin position="108"/>
        <end position="202"/>
    </location>
</feature>
<comment type="caution">
    <text evidence="5">The sequence shown here is derived from an EMBL/GenBank/DDBJ whole genome shotgun (WGS) entry which is preliminary data.</text>
</comment>
<dbReference type="HOGENOM" id="CLU_328110_0_0_11"/>
<dbReference type="PANTHER" id="PTHR13817:SF166">
    <property type="entry name" value="NEURONAL IGCAM-RELATED"/>
    <property type="match status" value="1"/>
</dbReference>
<protein>
    <recommendedName>
        <fullName evidence="4">Fibronectin type-III domain-containing protein</fullName>
    </recommendedName>
</protein>
<dbReference type="PANTHER" id="PTHR13817">
    <property type="entry name" value="TITIN"/>
    <property type="match status" value="1"/>
</dbReference>
<feature type="region of interest" description="Disordered" evidence="3">
    <location>
        <begin position="526"/>
        <end position="565"/>
    </location>
</feature>
<dbReference type="STRING" id="1235794.C811_01381"/>
<evidence type="ECO:0000256" key="3">
    <source>
        <dbReference type="SAM" id="MobiDB-lite"/>
    </source>
</evidence>
<dbReference type="SMART" id="SM00060">
    <property type="entry name" value="FN3"/>
    <property type="match status" value="3"/>
</dbReference>
<keyword evidence="2" id="KW-0378">Hydrolase</keyword>
<feature type="domain" description="Fibronectin type-III" evidence="4">
    <location>
        <begin position="11"/>
        <end position="106"/>
    </location>
</feature>
<name>R9KWN6_9ACTN</name>
<dbReference type="Gene3D" id="2.60.40.10">
    <property type="entry name" value="Immunoglobulins"/>
    <property type="match status" value="3"/>
</dbReference>
<keyword evidence="1" id="KW-0677">Repeat</keyword>
<dbReference type="InterPro" id="IPR050964">
    <property type="entry name" value="Striated_Muscle_Regulatory"/>
</dbReference>
<proteinExistence type="predicted"/>
<feature type="compositionally biased region" description="Acidic residues" evidence="3">
    <location>
        <begin position="535"/>
        <end position="564"/>
    </location>
</feature>
<dbReference type="RefSeq" id="WP_016309584.1">
    <property type="nucleotide sequence ID" value="NZ_KE159646.1"/>
</dbReference>
<evidence type="ECO:0000259" key="4">
    <source>
        <dbReference type="PROSITE" id="PS50853"/>
    </source>
</evidence>
<dbReference type="OrthoDB" id="9805159at2"/>
<keyword evidence="6" id="KW-1185">Reference proteome</keyword>
<dbReference type="GeneID" id="82190886"/>
<dbReference type="SUPFAM" id="SSF49265">
    <property type="entry name" value="Fibronectin type III"/>
    <property type="match status" value="2"/>
</dbReference>
<dbReference type="InterPro" id="IPR036116">
    <property type="entry name" value="FN3_sf"/>
</dbReference>
<keyword evidence="2" id="KW-0326">Glycosidase</keyword>
<dbReference type="AlphaFoldDB" id="R9KWN6"/>
<sequence length="876" mass="93953">MADKKTYAPKPVTGVQLKAVSASKLRASWVNHKSTARPYDQIIVQMKTDSGKKAKWKTCGKAVSGSTSKLDISVKAGHKYRVRVIAKNSKGKAKAVYSGTVNIPRPNAPKPVSGLVAKKDEKTGRIELRWKNNESLNREYSEVYVYVRTDGGEEFEEVSSSKAASYVYDAVPGHTYKFRVEAHNDKGFSSPVYSGDIKIAPLKPLAPSDAEADRVSDGSHIVSWRRDVTAGRGATAMVVQRSTDGGAWSLVAEVGAVDSWTDNGTAANHSYRWRVCARNSAGDSPFALTGTAVTTPAAPGTPSGDRLGDGTATIRFSNTARNVTAVEVQRYDADYGEWADPVSLAGLQASYHDAAAPVDAVLQYRARNVHGEGTGALRSAWTALSPRIVPKGRPKAPLLLSPEARAVVRDDGMSVEVSWRHNPVDGSAQTAAQVRVAWGSASRTVAVSGPAASCRLDLAALGVPLNTQVSWSVRTRGAYRATAAPDNDNMSPWSETRAMTVCRAPSVAFVLPGASGYFGDPSELDGILSGGGEGGTEDVEEGDFDQDEDFVPADPDGDGEDEPGEGLPYALVADFPLALLLDYTDESGALAQCTLSVADATGAGVYSCDLGAAEGGQIAGELNRRQWAPENNARYTLTATVRSTTSLTAQASIDILTDFDLPKRASLEIEADRERGWLSLTPRVADYQDGADVDGIDIWRVTGSEQVLIASDLADGEVFTDRFAPLNTEFAYRTAVYSRAGTYRTVDHPGSLKTPYAFVYYGEGLERVARGMHSPTESAALSRTRRRYEEYAGRPWPVLYDGGGRSEERTIGFNVKTAEEAAALAEAMDWGRCVCKTLTGSVFWCTVDIDLDADLRYPTRWGTASAKVKRIDGGAL</sequence>
<organism evidence="5 6">
    <name type="scientific">Adlercreutzia caecimuris B7</name>
    <dbReference type="NCBI Taxonomy" id="1235794"/>
    <lineage>
        <taxon>Bacteria</taxon>
        <taxon>Bacillati</taxon>
        <taxon>Actinomycetota</taxon>
        <taxon>Coriobacteriia</taxon>
        <taxon>Eggerthellales</taxon>
        <taxon>Eggerthellaceae</taxon>
        <taxon>Adlercreutzia</taxon>
    </lineage>
</organism>
<evidence type="ECO:0000313" key="6">
    <source>
        <dbReference type="Proteomes" id="UP000014204"/>
    </source>
</evidence>
<evidence type="ECO:0000256" key="2">
    <source>
        <dbReference type="ARBA" id="ARBA00023295"/>
    </source>
</evidence>